<dbReference type="Proteomes" id="UP000254503">
    <property type="component" value="Unassembled WGS sequence"/>
</dbReference>
<accession>A0A376WVK6</accession>
<protein>
    <recommendedName>
        <fullName evidence="3">Apea-like HEPN domain-containing protein</fullName>
    </recommendedName>
</protein>
<evidence type="ECO:0000313" key="2">
    <source>
        <dbReference type="Proteomes" id="UP000254503"/>
    </source>
</evidence>
<gene>
    <name evidence="1" type="ORF">NCTC9045_01429</name>
</gene>
<dbReference type="EMBL" id="UGDD01000002">
    <property type="protein sequence ID" value="STJ53583.1"/>
    <property type="molecule type" value="Genomic_DNA"/>
</dbReference>
<dbReference type="AlphaFoldDB" id="A0A376WVK6"/>
<organism evidence="1 2">
    <name type="scientific">Escherichia coli</name>
    <dbReference type="NCBI Taxonomy" id="562"/>
    <lineage>
        <taxon>Bacteria</taxon>
        <taxon>Pseudomonadati</taxon>
        <taxon>Pseudomonadota</taxon>
        <taxon>Gammaproteobacteria</taxon>
        <taxon>Enterobacterales</taxon>
        <taxon>Enterobacteriaceae</taxon>
        <taxon>Escherichia</taxon>
    </lineage>
</organism>
<sequence length="166" mass="18855">MTEVANPLDSFVEPDFEKVLGGIDPKLVSSFFNYFSRFEHALKMRGLRKVDSRGYITGVDWGNYSPAIGYPTKVKAIDEAVEYLCREPVKRQKEDLSWEAAPVIATVTFDDALRQVPFIRNNLFHGGKYLKPDAKRDNSLLEASIVLIKACLISDAALLHEFNYHR</sequence>
<proteinExistence type="predicted"/>
<evidence type="ECO:0000313" key="1">
    <source>
        <dbReference type="EMBL" id="STJ53583.1"/>
    </source>
</evidence>
<name>A0A376WVK6_ECOLX</name>
<reference evidence="1 2" key="1">
    <citation type="submission" date="2018-06" db="EMBL/GenBank/DDBJ databases">
        <authorList>
            <consortium name="Pathogen Informatics"/>
            <person name="Doyle S."/>
        </authorList>
    </citation>
    <scope>NUCLEOTIDE SEQUENCE [LARGE SCALE GENOMIC DNA]</scope>
    <source>
        <strain evidence="1 2">NCTC9045</strain>
    </source>
</reference>
<evidence type="ECO:0008006" key="3">
    <source>
        <dbReference type="Google" id="ProtNLM"/>
    </source>
</evidence>